<dbReference type="InterPro" id="IPR012677">
    <property type="entry name" value="Nucleotide-bd_a/b_plait_sf"/>
</dbReference>
<feature type="domain" description="RRM" evidence="5">
    <location>
        <begin position="434"/>
        <end position="511"/>
    </location>
</feature>
<dbReference type="Pfam" id="PF00076">
    <property type="entry name" value="RRM_1"/>
    <property type="match status" value="1"/>
</dbReference>
<dbReference type="SMART" id="SM00360">
    <property type="entry name" value="RRM"/>
    <property type="match status" value="1"/>
</dbReference>
<gene>
    <name evidence="6" type="ORF">GSBLH_T00006526001</name>
</gene>
<evidence type="ECO:0000313" key="7">
    <source>
        <dbReference type="Proteomes" id="UP000008312"/>
    </source>
</evidence>
<evidence type="ECO:0000313" key="6">
    <source>
        <dbReference type="EMBL" id="CBK22907.2"/>
    </source>
</evidence>
<dbReference type="OrthoDB" id="431068at2759"/>
<dbReference type="SUPFAM" id="SSF54928">
    <property type="entry name" value="RNA-binding domain, RBD"/>
    <property type="match status" value="1"/>
</dbReference>
<sequence length="546" mass="61444">METPLRENPKNKDYLIIISVDGREQRANFPINSISWILVDTRNGKSVIQKEVDFDSSVNSSSMYCITSFTSTFFEIQDSYSQHSTEILQNPCVVFPDRENASLLMSCFKKLGIRTPSILFRVFLFLNEFNLCQDQNQNRYPVESATDSALFVCNNRKPASFGLSRCIDVKDALLSLFQKGHCLASSTLLVNNESPLSAPRHVSMDATDALFRMYEPSFHSNTPLLHPNSFFDSRTYSGDDFCSSQWSSDFSAFRNPSVLPAVSTSSIPTRPFEFSDPRGAEVWNQPLNRWDSQEQRRRSNSMSVMHSSSSLFFQNTYSPTPLSFGYLTPAQNALPLSETDALDDFSLGDAAPFDASFATTELQPVAERTKLPSEEPIHTGSALNPNSAEFIPGGKKTGKQGNRGEAEHGKAGVKPRDLLEQTMLQQRIVENRITTLKLRGLPYTATKEEIAAFFAPLEVPRDAKGELTIVIGQDNKQRPSGEAFVTFSSVEDSAKGLEYHLKNLGKRYIEIFPLFNKDYYRRYMIYCSICNKYGHTKESCVLRTHS</sequence>
<dbReference type="RefSeq" id="XP_012896955.1">
    <property type="nucleotide sequence ID" value="XM_013041501.1"/>
</dbReference>
<keyword evidence="7" id="KW-1185">Reference proteome</keyword>
<dbReference type="GeneID" id="24922650"/>
<dbReference type="InParanoid" id="D8M4B8"/>
<protein>
    <recommendedName>
        <fullName evidence="5">RRM domain-containing protein</fullName>
    </recommendedName>
</protein>
<organism evidence="6">
    <name type="scientific">Blastocystis hominis</name>
    <dbReference type="NCBI Taxonomy" id="12968"/>
    <lineage>
        <taxon>Eukaryota</taxon>
        <taxon>Sar</taxon>
        <taxon>Stramenopiles</taxon>
        <taxon>Bigyra</taxon>
        <taxon>Opalozoa</taxon>
        <taxon>Opalinata</taxon>
        <taxon>Blastocystidae</taxon>
        <taxon>Blastocystis</taxon>
    </lineage>
</organism>
<evidence type="ECO:0000256" key="3">
    <source>
        <dbReference type="PROSITE-ProRule" id="PRU00176"/>
    </source>
</evidence>
<dbReference type="CDD" id="cd12254">
    <property type="entry name" value="RRM_hnRNPH_ESRPs_RBM12_like"/>
    <property type="match status" value="1"/>
</dbReference>
<dbReference type="PANTHER" id="PTHR13976">
    <property type="entry name" value="HETEROGENEOUS NUCLEAR RIBONUCLEOPROTEIN-RELATED"/>
    <property type="match status" value="1"/>
</dbReference>
<dbReference type="AlphaFoldDB" id="D8M4B8"/>
<evidence type="ECO:0000256" key="1">
    <source>
        <dbReference type="ARBA" id="ARBA00022737"/>
    </source>
</evidence>
<dbReference type="PROSITE" id="PS50102">
    <property type="entry name" value="RRM"/>
    <property type="match status" value="1"/>
</dbReference>
<proteinExistence type="predicted"/>
<keyword evidence="2 3" id="KW-0694">RNA-binding</keyword>
<keyword evidence="1" id="KW-0677">Repeat</keyword>
<reference evidence="6" key="1">
    <citation type="submission" date="2010-02" db="EMBL/GenBank/DDBJ databases">
        <title>Sequencing and annotation of the Blastocystis hominis genome.</title>
        <authorList>
            <person name="Wincker P."/>
        </authorList>
    </citation>
    <scope>NUCLEOTIDE SEQUENCE</scope>
    <source>
        <strain evidence="6">Singapore isolate B</strain>
    </source>
</reference>
<evidence type="ECO:0000256" key="4">
    <source>
        <dbReference type="SAM" id="MobiDB-lite"/>
    </source>
</evidence>
<dbReference type="Gene3D" id="3.30.70.330">
    <property type="match status" value="1"/>
</dbReference>
<feature type="region of interest" description="Disordered" evidence="4">
    <location>
        <begin position="373"/>
        <end position="416"/>
    </location>
</feature>
<dbReference type="GO" id="GO:0003723">
    <property type="term" value="F:RNA binding"/>
    <property type="evidence" value="ECO:0007669"/>
    <property type="project" value="UniProtKB-UniRule"/>
</dbReference>
<dbReference type="InterPro" id="IPR000504">
    <property type="entry name" value="RRM_dom"/>
</dbReference>
<dbReference type="EMBL" id="FN668652">
    <property type="protein sequence ID" value="CBK22907.2"/>
    <property type="molecule type" value="Genomic_DNA"/>
</dbReference>
<dbReference type="InterPro" id="IPR050666">
    <property type="entry name" value="ESRP"/>
</dbReference>
<feature type="compositionally biased region" description="Basic and acidic residues" evidence="4">
    <location>
        <begin position="402"/>
        <end position="416"/>
    </location>
</feature>
<accession>D8M4B8</accession>
<evidence type="ECO:0000259" key="5">
    <source>
        <dbReference type="PROSITE" id="PS50102"/>
    </source>
</evidence>
<dbReference type="Proteomes" id="UP000008312">
    <property type="component" value="Unassembled WGS sequence"/>
</dbReference>
<evidence type="ECO:0000256" key="2">
    <source>
        <dbReference type="ARBA" id="ARBA00022884"/>
    </source>
</evidence>
<name>D8M4B8_BLAHO</name>
<dbReference type="InterPro" id="IPR035979">
    <property type="entry name" value="RBD_domain_sf"/>
</dbReference>